<dbReference type="GO" id="GO:0005777">
    <property type="term" value="C:peroxisome"/>
    <property type="evidence" value="ECO:0007669"/>
    <property type="project" value="TreeGrafter"/>
</dbReference>
<dbReference type="PANTHER" id="PTHR11011:SF60">
    <property type="entry name" value="FATTY ACYL-COA REDUCTASE-RELATED"/>
    <property type="match status" value="1"/>
</dbReference>
<reference evidence="7" key="2">
    <citation type="submission" date="2022-10" db="EMBL/GenBank/DDBJ databases">
        <authorList>
            <consortium name="ENA_rothamsted_submissions"/>
            <consortium name="culmorum"/>
            <person name="King R."/>
        </authorList>
    </citation>
    <scope>NUCLEOTIDE SEQUENCE</scope>
</reference>
<feature type="domain" description="Thioester reductase (TE)" evidence="6">
    <location>
        <begin position="34"/>
        <end position="307"/>
    </location>
</feature>
<dbReference type="EC" id="1.2.1.84" evidence="4"/>
<dbReference type="InterPro" id="IPR036291">
    <property type="entry name" value="NAD(P)-bd_dom_sf"/>
</dbReference>
<dbReference type="Gene3D" id="3.40.50.720">
    <property type="entry name" value="NAD(P)-binding Rossmann-like Domain"/>
    <property type="match status" value="1"/>
</dbReference>
<evidence type="ECO:0000256" key="3">
    <source>
        <dbReference type="ARBA" id="ARBA00023098"/>
    </source>
</evidence>
<dbReference type="Proteomes" id="UP001154329">
    <property type="component" value="Chromosome 2"/>
</dbReference>
<dbReference type="GO" id="GO:0080019">
    <property type="term" value="F:alcohol-forming very long-chain fatty acyl-CoA reductase activity"/>
    <property type="evidence" value="ECO:0007669"/>
    <property type="project" value="InterPro"/>
</dbReference>
<protein>
    <recommendedName>
        <fullName evidence="4">Fatty acyl-CoA reductase</fullName>
        <ecNumber evidence="4">1.2.1.84</ecNumber>
    </recommendedName>
</protein>
<keyword evidence="4" id="KW-0560">Oxidoreductase</keyword>
<dbReference type="GO" id="GO:0035336">
    <property type="term" value="P:long-chain fatty-acyl-CoA metabolic process"/>
    <property type="evidence" value="ECO:0007669"/>
    <property type="project" value="TreeGrafter"/>
</dbReference>
<evidence type="ECO:0000256" key="1">
    <source>
        <dbReference type="ARBA" id="ARBA00005928"/>
    </source>
</evidence>
<keyword evidence="4" id="KW-0521">NADP</keyword>
<dbReference type="PANTHER" id="PTHR11011">
    <property type="entry name" value="MALE STERILITY PROTEIN 2-RELATED"/>
    <property type="match status" value="1"/>
</dbReference>
<evidence type="ECO:0000259" key="6">
    <source>
        <dbReference type="Pfam" id="PF07993"/>
    </source>
</evidence>
<evidence type="ECO:0000259" key="5">
    <source>
        <dbReference type="Pfam" id="PF03015"/>
    </source>
</evidence>
<keyword evidence="8" id="KW-1185">Reference proteome</keyword>
<name>A0A9P0IW71_APHGO</name>
<dbReference type="InterPro" id="IPR033640">
    <property type="entry name" value="FAR_C"/>
</dbReference>
<dbReference type="InterPro" id="IPR013120">
    <property type="entry name" value="FAR_NAD-bd"/>
</dbReference>
<keyword evidence="3 4" id="KW-0443">Lipid metabolism</keyword>
<dbReference type="InterPro" id="IPR026055">
    <property type="entry name" value="FAR"/>
</dbReference>
<evidence type="ECO:0000313" key="8">
    <source>
        <dbReference type="Proteomes" id="UP001154329"/>
    </source>
</evidence>
<comment type="function">
    <text evidence="4">Catalyzes the reduction of fatty acyl-CoA to fatty alcohols.</text>
</comment>
<comment type="similarity">
    <text evidence="1 4">Belongs to the fatty acyl-CoA reductase family.</text>
</comment>
<reference evidence="7" key="1">
    <citation type="submission" date="2022-02" db="EMBL/GenBank/DDBJ databases">
        <authorList>
            <person name="King R."/>
        </authorList>
    </citation>
    <scope>NUCLEOTIDE SEQUENCE</scope>
</reference>
<comment type="catalytic activity">
    <reaction evidence="4">
        <text>a long-chain fatty acyl-CoA + 2 NADPH + 2 H(+) = a long-chain primary fatty alcohol + 2 NADP(+) + CoA</text>
        <dbReference type="Rhea" id="RHEA:52716"/>
        <dbReference type="ChEBI" id="CHEBI:15378"/>
        <dbReference type="ChEBI" id="CHEBI:57287"/>
        <dbReference type="ChEBI" id="CHEBI:57783"/>
        <dbReference type="ChEBI" id="CHEBI:58349"/>
        <dbReference type="ChEBI" id="CHEBI:77396"/>
        <dbReference type="ChEBI" id="CHEBI:83139"/>
        <dbReference type="EC" id="1.2.1.84"/>
    </reaction>
</comment>
<dbReference type="EMBL" id="OU899035">
    <property type="protein sequence ID" value="CAH1721752.1"/>
    <property type="molecule type" value="Genomic_DNA"/>
</dbReference>
<dbReference type="CDD" id="cd09071">
    <property type="entry name" value="FAR_C"/>
    <property type="match status" value="1"/>
</dbReference>
<dbReference type="GO" id="GO:0102965">
    <property type="term" value="F:alcohol-forming long-chain fatty acyl-CoA reductase activity"/>
    <property type="evidence" value="ECO:0007669"/>
    <property type="project" value="UniProtKB-EC"/>
</dbReference>
<evidence type="ECO:0000256" key="4">
    <source>
        <dbReference type="RuleBase" id="RU363097"/>
    </source>
</evidence>
<dbReference type="SUPFAM" id="SSF51735">
    <property type="entry name" value="NAD(P)-binding Rossmann-fold domains"/>
    <property type="match status" value="1"/>
</dbReference>
<dbReference type="AlphaFoldDB" id="A0A9P0IW71"/>
<accession>A0A9P0IW71</accession>
<feature type="domain" description="Fatty acyl-CoA reductase C-terminal" evidence="5">
    <location>
        <begin position="390"/>
        <end position="480"/>
    </location>
</feature>
<dbReference type="Pfam" id="PF07993">
    <property type="entry name" value="NAD_binding_4"/>
    <property type="match status" value="1"/>
</dbReference>
<sequence>MEGGDIFIQDFINDLQESPESQIQKCFRGSSILITGGTGFVGKVLIEKLLRSCRDLNTIYLVVRPLNGQNPNERVKEMFTSPFFDRMKMENPTYRSQVVVVKGDCFQPNIGLDEADLSRIESKINAVIHLAAATTSDNHPYCMLHMAICTNVRATRDLIILTKRFKNLKAFVYLSSVFTNPSVLDVYEQFYNSPIAASTIIQMVETLPDYILNRVTSGLVSEWPDVITFTKALSEQIIQSAGPELPACIIRSGFVLGTANEPIAGWTNDLNNLTGCALGSGLGLVRVFHGSSSVNAEIVPVDMLVNLLVVGCWELIGNRTEFVNEEVPKDTVNTLIYNYASSNYKPCSWNQLGEKFFKNEKNVSSSNFLWMPFYYVTDSIFIYWIMTFYLHTVPAKVVDLFIWFMGKESRLNEFYKRVHTAAKNLSSYQQIHVRYHNHNVKNLMNKLSPRDKILFDFDMSTLSWDDYFDKYLKGLRVYLMGNPLHMPETNNNTLNRYLNSFFHNDK</sequence>
<gene>
    <name evidence="7" type="ORF">APHIGO_LOCUS4516</name>
</gene>
<dbReference type="Pfam" id="PF03015">
    <property type="entry name" value="Sterile"/>
    <property type="match status" value="1"/>
</dbReference>
<evidence type="ECO:0000313" key="7">
    <source>
        <dbReference type="EMBL" id="CAH1721752.1"/>
    </source>
</evidence>
<proteinExistence type="inferred from homology"/>
<evidence type="ECO:0000256" key="2">
    <source>
        <dbReference type="ARBA" id="ARBA00022516"/>
    </source>
</evidence>
<keyword evidence="2 4" id="KW-0444">Lipid biosynthesis</keyword>
<organism evidence="7 8">
    <name type="scientific">Aphis gossypii</name>
    <name type="common">Cotton aphid</name>
    <dbReference type="NCBI Taxonomy" id="80765"/>
    <lineage>
        <taxon>Eukaryota</taxon>
        <taxon>Metazoa</taxon>
        <taxon>Ecdysozoa</taxon>
        <taxon>Arthropoda</taxon>
        <taxon>Hexapoda</taxon>
        <taxon>Insecta</taxon>
        <taxon>Pterygota</taxon>
        <taxon>Neoptera</taxon>
        <taxon>Paraneoptera</taxon>
        <taxon>Hemiptera</taxon>
        <taxon>Sternorrhyncha</taxon>
        <taxon>Aphidomorpha</taxon>
        <taxon>Aphidoidea</taxon>
        <taxon>Aphididae</taxon>
        <taxon>Aphidini</taxon>
        <taxon>Aphis</taxon>
        <taxon>Aphis</taxon>
    </lineage>
</organism>
<dbReference type="CDD" id="cd05236">
    <property type="entry name" value="FAR-N_SDR_e"/>
    <property type="match status" value="1"/>
</dbReference>